<feature type="transmembrane region" description="Helical" evidence="1">
    <location>
        <begin position="68"/>
        <end position="90"/>
    </location>
</feature>
<dbReference type="EMBL" id="CAJZBQ010000033">
    <property type="protein sequence ID" value="CAG9323168.1"/>
    <property type="molecule type" value="Genomic_DNA"/>
</dbReference>
<gene>
    <name evidence="2" type="ORF">BSTOLATCC_MIC33070</name>
</gene>
<accession>A0AAU9JAB4</accession>
<comment type="caution">
    <text evidence="2">The sequence shown here is derived from an EMBL/GenBank/DDBJ whole genome shotgun (WGS) entry which is preliminary data.</text>
</comment>
<keyword evidence="1" id="KW-0472">Membrane</keyword>
<sequence>MFCCIPSPVPENPSPQAIKLFRILKVLVIIQVMLGIFNMFVDIWSGFLLLIGASILYMITCSRNWCTCVFYIVLCMMDIMTCIMLVGDYFCDHSKIEGDHGVMVFFSMIKFPFYAISIFYTFLSYRELKGLFIEVTEGGALGMSQLNMPVQAWQNARDQPRAPEQQPFQGTGYRLG</sequence>
<keyword evidence="1" id="KW-0812">Transmembrane</keyword>
<reference evidence="2" key="1">
    <citation type="submission" date="2021-09" db="EMBL/GenBank/DDBJ databases">
        <authorList>
            <consortium name="AG Swart"/>
            <person name="Singh M."/>
            <person name="Singh A."/>
            <person name="Seah K."/>
            <person name="Emmerich C."/>
        </authorList>
    </citation>
    <scope>NUCLEOTIDE SEQUENCE</scope>
    <source>
        <strain evidence="2">ATCC30299</strain>
    </source>
</reference>
<dbReference type="Proteomes" id="UP001162131">
    <property type="component" value="Unassembled WGS sequence"/>
</dbReference>
<keyword evidence="1" id="KW-1133">Transmembrane helix</keyword>
<evidence type="ECO:0000313" key="3">
    <source>
        <dbReference type="Proteomes" id="UP001162131"/>
    </source>
</evidence>
<protein>
    <submittedName>
        <fullName evidence="2">Uncharacterized protein</fullName>
    </submittedName>
</protein>
<name>A0AAU9JAB4_9CILI</name>
<evidence type="ECO:0000256" key="1">
    <source>
        <dbReference type="SAM" id="Phobius"/>
    </source>
</evidence>
<proteinExistence type="predicted"/>
<evidence type="ECO:0000313" key="2">
    <source>
        <dbReference type="EMBL" id="CAG9323168.1"/>
    </source>
</evidence>
<organism evidence="2 3">
    <name type="scientific">Blepharisma stoltei</name>
    <dbReference type="NCBI Taxonomy" id="1481888"/>
    <lineage>
        <taxon>Eukaryota</taxon>
        <taxon>Sar</taxon>
        <taxon>Alveolata</taxon>
        <taxon>Ciliophora</taxon>
        <taxon>Postciliodesmatophora</taxon>
        <taxon>Heterotrichea</taxon>
        <taxon>Heterotrichida</taxon>
        <taxon>Blepharismidae</taxon>
        <taxon>Blepharisma</taxon>
    </lineage>
</organism>
<keyword evidence="3" id="KW-1185">Reference proteome</keyword>
<feature type="transmembrane region" description="Helical" evidence="1">
    <location>
        <begin position="102"/>
        <end position="123"/>
    </location>
</feature>
<dbReference type="AlphaFoldDB" id="A0AAU9JAB4"/>